<feature type="domain" description="Peptidase M16 N-terminal" evidence="7">
    <location>
        <begin position="1"/>
        <end position="101"/>
    </location>
</feature>
<reference evidence="8" key="1">
    <citation type="submission" date="2023-10" db="EMBL/GenBank/DDBJ databases">
        <authorList>
            <person name="Chen Y."/>
            <person name="Shah S."/>
            <person name="Dougan E. K."/>
            <person name="Thang M."/>
            <person name="Chan C."/>
        </authorList>
    </citation>
    <scope>NUCLEOTIDE SEQUENCE [LARGE SCALE GENOMIC DNA]</scope>
</reference>
<comment type="caution">
    <text evidence="8">The sequence shown here is derived from an EMBL/GenBank/DDBJ whole genome shotgun (WGS) entry which is preliminary data.</text>
</comment>
<evidence type="ECO:0000259" key="7">
    <source>
        <dbReference type="Pfam" id="PF00675"/>
    </source>
</evidence>
<keyword evidence="9" id="KW-1185">Reference proteome</keyword>
<dbReference type="InterPro" id="IPR050626">
    <property type="entry name" value="Peptidase_M16"/>
</dbReference>
<name>A0ABN9V017_9DINO</name>
<evidence type="ECO:0000313" key="8">
    <source>
        <dbReference type="EMBL" id="CAK0865927.1"/>
    </source>
</evidence>
<dbReference type="EMBL" id="CAUYUJ010016501">
    <property type="protein sequence ID" value="CAK0865927.1"/>
    <property type="molecule type" value="Genomic_DNA"/>
</dbReference>
<keyword evidence="5" id="KW-0862">Zinc</keyword>
<dbReference type="Pfam" id="PF00675">
    <property type="entry name" value="Peptidase_M16"/>
    <property type="match status" value="1"/>
</dbReference>
<keyword evidence="3" id="KW-0479">Metal-binding</keyword>
<evidence type="ECO:0000313" key="9">
    <source>
        <dbReference type="Proteomes" id="UP001189429"/>
    </source>
</evidence>
<dbReference type="InterPro" id="IPR011249">
    <property type="entry name" value="Metalloenz_LuxS/M16"/>
</dbReference>
<dbReference type="Gene3D" id="3.30.830.10">
    <property type="entry name" value="Metalloenzyme, LuxS/M16 peptidase-like"/>
    <property type="match status" value="1"/>
</dbReference>
<accession>A0ABN9V017</accession>
<comment type="similarity">
    <text evidence="1">Belongs to the peptidase M16 family.</text>
</comment>
<keyword evidence="4" id="KW-0378">Hydrolase</keyword>
<evidence type="ECO:0000256" key="6">
    <source>
        <dbReference type="ARBA" id="ARBA00023049"/>
    </source>
</evidence>
<evidence type="ECO:0000256" key="3">
    <source>
        <dbReference type="ARBA" id="ARBA00022723"/>
    </source>
</evidence>
<evidence type="ECO:0000256" key="1">
    <source>
        <dbReference type="ARBA" id="ARBA00007261"/>
    </source>
</evidence>
<organism evidence="8 9">
    <name type="scientific">Prorocentrum cordatum</name>
    <dbReference type="NCBI Taxonomy" id="2364126"/>
    <lineage>
        <taxon>Eukaryota</taxon>
        <taxon>Sar</taxon>
        <taxon>Alveolata</taxon>
        <taxon>Dinophyceae</taxon>
        <taxon>Prorocentrales</taxon>
        <taxon>Prorocentraceae</taxon>
        <taxon>Prorocentrum</taxon>
    </lineage>
</organism>
<evidence type="ECO:0000256" key="4">
    <source>
        <dbReference type="ARBA" id="ARBA00022801"/>
    </source>
</evidence>
<evidence type="ECO:0000256" key="5">
    <source>
        <dbReference type="ARBA" id="ARBA00022833"/>
    </source>
</evidence>
<dbReference type="SUPFAM" id="SSF63411">
    <property type="entry name" value="LuxS/MPP-like metallohydrolase"/>
    <property type="match status" value="1"/>
</dbReference>
<evidence type="ECO:0000256" key="2">
    <source>
        <dbReference type="ARBA" id="ARBA00022670"/>
    </source>
</evidence>
<dbReference type="PANTHER" id="PTHR43690:SF18">
    <property type="entry name" value="INSULIN-DEGRADING ENZYME-RELATED"/>
    <property type="match status" value="1"/>
</dbReference>
<proteinExistence type="inferred from homology"/>
<sequence length="124" mass="13603">MLFLGTERFPEENGFDEFLTTFGGGGFSNALTKAEDTCFYFSCRADALAASLERFGDFFQSPLFSADVTERELGAIDSEFLKNVLDDGFRFDQLLRSRANPLHPFSKFGGGTTSLCGAPTCEPP</sequence>
<gene>
    <name evidence="8" type="ORF">PCOR1329_LOCUS53323</name>
</gene>
<dbReference type="Proteomes" id="UP001189429">
    <property type="component" value="Unassembled WGS sequence"/>
</dbReference>
<dbReference type="PANTHER" id="PTHR43690">
    <property type="entry name" value="NARDILYSIN"/>
    <property type="match status" value="1"/>
</dbReference>
<dbReference type="InterPro" id="IPR011765">
    <property type="entry name" value="Pept_M16_N"/>
</dbReference>
<keyword evidence="2" id="KW-0645">Protease</keyword>
<protein>
    <recommendedName>
        <fullName evidence="7">Peptidase M16 N-terminal domain-containing protein</fullName>
    </recommendedName>
</protein>
<keyword evidence="6" id="KW-0482">Metalloprotease</keyword>